<reference evidence="1 2" key="1">
    <citation type="journal article" date="2016" name="Nat. Commun.">
        <title>Thousands of microbial genomes shed light on interconnected biogeochemical processes in an aquifer system.</title>
        <authorList>
            <person name="Anantharaman K."/>
            <person name="Brown C.T."/>
            <person name="Hug L.A."/>
            <person name="Sharon I."/>
            <person name="Castelle C.J."/>
            <person name="Probst A.J."/>
            <person name="Thomas B.C."/>
            <person name="Singh A."/>
            <person name="Wilkins M.J."/>
            <person name="Karaoz U."/>
            <person name="Brodie E.L."/>
            <person name="Williams K.H."/>
            <person name="Hubbard S.S."/>
            <person name="Banfield J.F."/>
        </authorList>
    </citation>
    <scope>NUCLEOTIDE SEQUENCE [LARGE SCALE GENOMIC DNA]</scope>
</reference>
<proteinExistence type="predicted"/>
<dbReference type="EMBL" id="MGGR01000011">
    <property type="protein sequence ID" value="OGM33895.1"/>
    <property type="molecule type" value="Genomic_DNA"/>
</dbReference>
<name>A0A1F7Z557_9BACT</name>
<evidence type="ECO:0000313" key="1">
    <source>
        <dbReference type="EMBL" id="OGM33895.1"/>
    </source>
</evidence>
<evidence type="ECO:0000313" key="2">
    <source>
        <dbReference type="Proteomes" id="UP000177169"/>
    </source>
</evidence>
<dbReference type="AlphaFoldDB" id="A0A1F7Z557"/>
<sequence length="59" mass="6834">MYDEKSLEKEKGKKEAQQRPCCGFQIGRVAEQRRDLNKSRIRIPAVSRKKVFLALASQL</sequence>
<protein>
    <submittedName>
        <fullName evidence="1">Uncharacterized protein</fullName>
    </submittedName>
</protein>
<organism evidence="1 2">
    <name type="scientific">Candidatus Woesebacteria bacterium RIFCSPHIGHO2_02_FULL_39_13</name>
    <dbReference type="NCBI Taxonomy" id="1802505"/>
    <lineage>
        <taxon>Bacteria</taxon>
        <taxon>Candidatus Woeseibacteriota</taxon>
    </lineage>
</organism>
<accession>A0A1F7Z557</accession>
<dbReference type="Proteomes" id="UP000177169">
    <property type="component" value="Unassembled WGS sequence"/>
</dbReference>
<comment type="caution">
    <text evidence="1">The sequence shown here is derived from an EMBL/GenBank/DDBJ whole genome shotgun (WGS) entry which is preliminary data.</text>
</comment>
<gene>
    <name evidence="1" type="ORF">A3D01_05740</name>
</gene>